<dbReference type="EMBL" id="KB031016">
    <property type="protein sequence ID" value="ELK06658.1"/>
    <property type="molecule type" value="Genomic_DNA"/>
</dbReference>
<evidence type="ECO:0000256" key="1">
    <source>
        <dbReference type="ARBA" id="ARBA00022741"/>
    </source>
</evidence>
<keyword evidence="4" id="KW-0251">Elongation factor</keyword>
<dbReference type="InterPro" id="IPR027417">
    <property type="entry name" value="P-loop_NTPase"/>
</dbReference>
<dbReference type="GO" id="GO:0003746">
    <property type="term" value="F:translation elongation factor activity"/>
    <property type="evidence" value="ECO:0007669"/>
    <property type="project" value="UniProtKB-KW"/>
</dbReference>
<dbReference type="InterPro" id="IPR000795">
    <property type="entry name" value="T_Tr_GTP-bd_dom"/>
</dbReference>
<evidence type="ECO:0000256" key="2">
    <source>
        <dbReference type="ARBA" id="ARBA00023134"/>
    </source>
</evidence>
<organism evidence="4 5">
    <name type="scientific">Pteropus alecto</name>
    <name type="common">Black flying fox</name>
    <dbReference type="NCBI Taxonomy" id="9402"/>
    <lineage>
        <taxon>Eukaryota</taxon>
        <taxon>Metazoa</taxon>
        <taxon>Chordata</taxon>
        <taxon>Craniata</taxon>
        <taxon>Vertebrata</taxon>
        <taxon>Euteleostomi</taxon>
        <taxon>Mammalia</taxon>
        <taxon>Eutheria</taxon>
        <taxon>Laurasiatheria</taxon>
        <taxon>Chiroptera</taxon>
        <taxon>Yinpterochiroptera</taxon>
        <taxon>Pteropodoidea</taxon>
        <taxon>Pteropodidae</taxon>
        <taxon>Pteropodinae</taxon>
        <taxon>Pteropus</taxon>
    </lineage>
</organism>
<dbReference type="GO" id="GO:0005525">
    <property type="term" value="F:GTP binding"/>
    <property type="evidence" value="ECO:0007669"/>
    <property type="project" value="UniProtKB-KW"/>
</dbReference>
<gene>
    <name evidence="4" type="ORF">PAL_GLEAN10000557</name>
</gene>
<dbReference type="Pfam" id="PF00009">
    <property type="entry name" value="GTP_EFTU"/>
    <property type="match status" value="1"/>
</dbReference>
<evidence type="ECO:0000313" key="5">
    <source>
        <dbReference type="Proteomes" id="UP000010552"/>
    </source>
</evidence>
<dbReference type="Gene3D" id="3.40.50.300">
    <property type="entry name" value="P-loop containing nucleotide triphosphate hydrolases"/>
    <property type="match status" value="1"/>
</dbReference>
<keyword evidence="5" id="KW-1185">Reference proteome</keyword>
<proteinExistence type="predicted"/>
<dbReference type="STRING" id="9402.L5K829"/>
<dbReference type="SUPFAM" id="SSF52540">
    <property type="entry name" value="P-loop containing nucleoside triphosphate hydrolases"/>
    <property type="match status" value="1"/>
</dbReference>
<evidence type="ECO:0000259" key="3">
    <source>
        <dbReference type="Pfam" id="PF00009"/>
    </source>
</evidence>
<keyword evidence="1" id="KW-0547">Nucleotide-binding</keyword>
<dbReference type="InParanoid" id="L5K829"/>
<evidence type="ECO:0000313" key="4">
    <source>
        <dbReference type="EMBL" id="ELK06658.1"/>
    </source>
</evidence>
<reference evidence="5" key="1">
    <citation type="journal article" date="2013" name="Science">
        <title>Comparative analysis of bat genomes provides insight into the evolution of flight and immunity.</title>
        <authorList>
            <person name="Zhang G."/>
            <person name="Cowled C."/>
            <person name="Shi Z."/>
            <person name="Huang Z."/>
            <person name="Bishop-Lilly K.A."/>
            <person name="Fang X."/>
            <person name="Wynne J.W."/>
            <person name="Xiong Z."/>
            <person name="Baker M.L."/>
            <person name="Zhao W."/>
            <person name="Tachedjian M."/>
            <person name="Zhu Y."/>
            <person name="Zhou P."/>
            <person name="Jiang X."/>
            <person name="Ng J."/>
            <person name="Yang L."/>
            <person name="Wu L."/>
            <person name="Xiao J."/>
            <person name="Feng Y."/>
            <person name="Chen Y."/>
            <person name="Sun X."/>
            <person name="Zhang Y."/>
            <person name="Marsh G.A."/>
            <person name="Crameri G."/>
            <person name="Broder C.C."/>
            <person name="Frey K.G."/>
            <person name="Wang L.F."/>
            <person name="Wang J."/>
        </authorList>
    </citation>
    <scope>NUCLEOTIDE SEQUENCE [LARGE SCALE GENOMIC DNA]</scope>
</reference>
<accession>L5K829</accession>
<dbReference type="AlphaFoldDB" id="L5K829"/>
<dbReference type="Proteomes" id="UP000010552">
    <property type="component" value="Unassembled WGS sequence"/>
</dbReference>
<keyword evidence="4" id="KW-0648">Protein biosynthesis</keyword>
<dbReference type="PANTHER" id="PTHR23115">
    <property type="entry name" value="TRANSLATION FACTOR"/>
    <property type="match status" value="1"/>
</dbReference>
<protein>
    <submittedName>
        <fullName evidence="4">Putative elongation factor 1-alpha-like 3</fullName>
    </submittedName>
</protein>
<feature type="domain" description="Tr-type G" evidence="3">
    <location>
        <begin position="21"/>
        <end position="66"/>
    </location>
</feature>
<keyword evidence="2" id="KW-0342">GTP-binding</keyword>
<sequence>MNLNLSQNGKEKPCIKIVIMTHTSKYYVTITGAPGHRDSTNNAIAGPSRAECAVLTVAATAGFEAAAPGTGGPTSCPPVYTHRAKQLTVGVKMDATESHYSQKTHEDVIKEARSYSGNTGCIPDSSIGADFWLEW</sequence>
<dbReference type="InterPro" id="IPR050100">
    <property type="entry name" value="TRAFAC_GTPase_members"/>
</dbReference>
<name>L5K829_PTEAL</name>
<dbReference type="GO" id="GO:0003924">
    <property type="term" value="F:GTPase activity"/>
    <property type="evidence" value="ECO:0007669"/>
    <property type="project" value="InterPro"/>
</dbReference>